<evidence type="ECO:0000313" key="3">
    <source>
        <dbReference type="Proteomes" id="UP000078148"/>
    </source>
</evidence>
<dbReference type="OrthoDB" id="1953806at2"/>
<organism evidence="2 3">
    <name type="scientific">Paenibacillus bovis</name>
    <dbReference type="NCBI Taxonomy" id="1616788"/>
    <lineage>
        <taxon>Bacteria</taxon>
        <taxon>Bacillati</taxon>
        <taxon>Bacillota</taxon>
        <taxon>Bacilli</taxon>
        <taxon>Bacillales</taxon>
        <taxon>Paenibacillaceae</taxon>
        <taxon>Paenibacillus</taxon>
    </lineage>
</organism>
<evidence type="ECO:0000313" key="2">
    <source>
        <dbReference type="EMBL" id="ANF94719.1"/>
    </source>
</evidence>
<gene>
    <name evidence="2" type="ORF">AR543_00845</name>
</gene>
<proteinExistence type="predicted"/>
<sequence>MLVNSQMKKYLDELEQARERVEKQNQNQKRVKARKAKKAKTRLRNVELRSIEPFIFPTFIEWDGCVLLKQKNGSDLPPHFTPSKFIIDRTAFEAFHNHIHISDIFEDIIEPIQLLGIGVNMIEIWAAVLYRQFKGERNFYLVLSYDGEEAVLRFYSVRQDEPPWITVDSLDSYLDGVMVIEV</sequence>
<dbReference type="EMBL" id="CP013023">
    <property type="protein sequence ID" value="ANF94719.1"/>
    <property type="molecule type" value="Genomic_DNA"/>
</dbReference>
<keyword evidence="1" id="KW-0175">Coiled coil</keyword>
<keyword evidence="3" id="KW-1185">Reference proteome</keyword>
<dbReference type="KEGG" id="pbv:AR543_00845"/>
<dbReference type="Proteomes" id="UP000078148">
    <property type="component" value="Chromosome"/>
</dbReference>
<name>A0A172ZB22_9BACL</name>
<protein>
    <submittedName>
        <fullName evidence="2">Uncharacterized protein</fullName>
    </submittedName>
</protein>
<accession>A0A172ZB22</accession>
<feature type="coiled-coil region" evidence="1">
    <location>
        <begin position="4"/>
        <end position="34"/>
    </location>
</feature>
<reference evidence="2 3" key="2">
    <citation type="journal article" date="2016" name="Int. J. Syst. Evol. Microbiol.">
        <title>Paenibacillus bovis sp. nov., isolated from raw yak (Bos grunniens) milk.</title>
        <authorList>
            <person name="Gao C."/>
            <person name="Han J."/>
            <person name="Liu Z."/>
            <person name="Xu X."/>
            <person name="Hang F."/>
            <person name="Wu Z."/>
        </authorList>
    </citation>
    <scope>NUCLEOTIDE SEQUENCE [LARGE SCALE GENOMIC DNA]</scope>
    <source>
        <strain evidence="2 3">BD3526</strain>
    </source>
</reference>
<reference evidence="3" key="1">
    <citation type="submission" date="2015-10" db="EMBL/GenBank/DDBJ databases">
        <title>Genome of Paenibacillus bovis sp. nov.</title>
        <authorList>
            <person name="Wu Z."/>
            <person name="Gao C."/>
            <person name="Liu Z."/>
            <person name="Zheng H."/>
        </authorList>
    </citation>
    <scope>NUCLEOTIDE SEQUENCE [LARGE SCALE GENOMIC DNA]</scope>
    <source>
        <strain evidence="3">BD3526</strain>
    </source>
</reference>
<dbReference type="AlphaFoldDB" id="A0A172ZB22"/>
<evidence type="ECO:0000256" key="1">
    <source>
        <dbReference type="SAM" id="Coils"/>
    </source>
</evidence>